<accession>A0A9W6D224</accession>
<gene>
    <name evidence="1" type="ORF">ARHIZOSPH14_23750</name>
</gene>
<organism evidence="1 2">
    <name type="scientific">Agromyces rhizosphaerae</name>
    <dbReference type="NCBI Taxonomy" id="88374"/>
    <lineage>
        <taxon>Bacteria</taxon>
        <taxon>Bacillati</taxon>
        <taxon>Actinomycetota</taxon>
        <taxon>Actinomycetes</taxon>
        <taxon>Micrococcales</taxon>
        <taxon>Microbacteriaceae</taxon>
        <taxon>Agromyces</taxon>
    </lineage>
</organism>
<dbReference type="InterPro" id="IPR036188">
    <property type="entry name" value="FAD/NAD-bd_sf"/>
</dbReference>
<proteinExistence type="predicted"/>
<evidence type="ECO:0000313" key="2">
    <source>
        <dbReference type="Proteomes" id="UP001144396"/>
    </source>
</evidence>
<comment type="caution">
    <text evidence="1">The sequence shown here is derived from an EMBL/GenBank/DDBJ whole genome shotgun (WGS) entry which is preliminary data.</text>
</comment>
<evidence type="ECO:0000313" key="1">
    <source>
        <dbReference type="EMBL" id="GLI28133.1"/>
    </source>
</evidence>
<protein>
    <recommendedName>
        <fullName evidence="3">Pyridine nucleotide-disulfide oxidoreductase</fullName>
    </recommendedName>
</protein>
<reference evidence="1" key="1">
    <citation type="submission" date="2022-12" db="EMBL/GenBank/DDBJ databases">
        <title>Reference genome sequencing for broad-spectrum identification of bacterial and archaeal isolates by mass spectrometry.</title>
        <authorList>
            <person name="Sekiguchi Y."/>
            <person name="Tourlousse D.M."/>
        </authorList>
    </citation>
    <scope>NUCLEOTIDE SEQUENCE</scope>
    <source>
        <strain evidence="1">14</strain>
    </source>
</reference>
<dbReference type="SUPFAM" id="SSF51905">
    <property type="entry name" value="FAD/NAD(P)-binding domain"/>
    <property type="match status" value="1"/>
</dbReference>
<sequence>MTVTVDADYLVVGAGAMGMAFLDALFEHSDATVALVDRRHAPGGHWLGAYPFVRLHQASALYGVASTLLGDGRLQQVGPEAGLQERATAPEIVSYYGRVLERMVASGRVTFFPGCEYTGGTRFRSLVSGEEYSADRARLVDATYVEGSIPSETAPPFAVEPRATVIPAGGLARLDHAPRQFVIAGGGKTAMDACVWLLQRGVDPGAICWVRPREAWLFDRAVVQPDPAVFLGMAADTMESAIGAATPDEIFLRLEERGVMLRVDRGVLPTMAKTPTIGQWEIDLLRTITNVVRRGHLVAAAPGRLVFADGDVRVDPDAVVVHCAAPGLPDRPAVPIWQPDAIRPQVVRVGFPCLGAAMAGFVEATRDDDEAKNAICRPTSYSDSPVDWLTMQVEGSVSAQAMSGARDLKAFANSTALNPGRVTPDRAEDPAVAEASARLKAAIGPGREQITRLQAEFA</sequence>
<dbReference type="AlphaFoldDB" id="A0A9W6D224"/>
<name>A0A9W6D224_9MICO</name>
<keyword evidence="2" id="KW-1185">Reference proteome</keyword>
<dbReference type="Gene3D" id="3.50.50.60">
    <property type="entry name" value="FAD/NAD(P)-binding domain"/>
    <property type="match status" value="1"/>
</dbReference>
<dbReference type="Proteomes" id="UP001144396">
    <property type="component" value="Unassembled WGS sequence"/>
</dbReference>
<evidence type="ECO:0008006" key="3">
    <source>
        <dbReference type="Google" id="ProtNLM"/>
    </source>
</evidence>
<dbReference type="RefSeq" id="WP_281885246.1">
    <property type="nucleotide sequence ID" value="NZ_BSDP01000001.1"/>
</dbReference>
<dbReference type="EMBL" id="BSDP01000001">
    <property type="protein sequence ID" value="GLI28133.1"/>
    <property type="molecule type" value="Genomic_DNA"/>
</dbReference>